<proteinExistence type="predicted"/>
<reference evidence="4" key="2">
    <citation type="submission" date="2019-06" db="EMBL/GenBank/DDBJ databases">
        <title>Genomics analysis of Aphanomyces spp. identifies a new class of oomycete effector associated with host adaptation.</title>
        <authorList>
            <person name="Gaulin E."/>
        </authorList>
    </citation>
    <scope>NUCLEOTIDE SEQUENCE</scope>
    <source>
        <strain evidence="4">CBS 578.67</strain>
    </source>
</reference>
<evidence type="ECO:0000256" key="1">
    <source>
        <dbReference type="ARBA" id="ARBA00022723"/>
    </source>
</evidence>
<dbReference type="InterPro" id="IPR002227">
    <property type="entry name" value="Tyrosinase_Cu-bd"/>
</dbReference>
<evidence type="ECO:0000313" key="4">
    <source>
        <dbReference type="EMBL" id="KAF0712203.1"/>
    </source>
</evidence>
<dbReference type="GO" id="GO:0046872">
    <property type="term" value="F:metal ion binding"/>
    <property type="evidence" value="ECO:0007669"/>
    <property type="project" value="UniProtKB-KW"/>
</dbReference>
<dbReference type="PANTHER" id="PTHR11474">
    <property type="entry name" value="TYROSINASE FAMILY MEMBER"/>
    <property type="match status" value="1"/>
</dbReference>
<name>A0A485KH36_9STRA</name>
<dbReference type="PROSITE" id="PS00497">
    <property type="entry name" value="TYROSINASE_1"/>
    <property type="match status" value="1"/>
</dbReference>
<evidence type="ECO:0000256" key="2">
    <source>
        <dbReference type="ARBA" id="ARBA00023008"/>
    </source>
</evidence>
<organism evidence="5 6">
    <name type="scientific">Aphanomyces stellatus</name>
    <dbReference type="NCBI Taxonomy" id="120398"/>
    <lineage>
        <taxon>Eukaryota</taxon>
        <taxon>Sar</taxon>
        <taxon>Stramenopiles</taxon>
        <taxon>Oomycota</taxon>
        <taxon>Saprolegniomycetes</taxon>
        <taxon>Saprolegniales</taxon>
        <taxon>Verrucalvaceae</taxon>
        <taxon>Aphanomyces</taxon>
    </lineage>
</organism>
<dbReference type="PRINTS" id="PR00092">
    <property type="entry name" value="TYROSINASE"/>
</dbReference>
<dbReference type="OrthoDB" id="61409at2759"/>
<keyword evidence="1" id="KW-0479">Metal-binding</keyword>
<dbReference type="InterPro" id="IPR050316">
    <property type="entry name" value="Tyrosinase/Hemocyanin"/>
</dbReference>
<protein>
    <submittedName>
        <fullName evidence="5">Aste57867_4901 protein</fullName>
    </submittedName>
</protein>
<dbReference type="AlphaFoldDB" id="A0A485KH36"/>
<evidence type="ECO:0000259" key="3">
    <source>
        <dbReference type="PROSITE" id="PS00497"/>
    </source>
</evidence>
<keyword evidence="6" id="KW-1185">Reference proteome</keyword>
<accession>A0A485KH36</accession>
<dbReference type="EMBL" id="VJMH01001374">
    <property type="protein sequence ID" value="KAF0712203.1"/>
    <property type="molecule type" value="Genomic_DNA"/>
</dbReference>
<dbReference type="Proteomes" id="UP000332933">
    <property type="component" value="Unassembled WGS sequence"/>
</dbReference>
<dbReference type="Gene3D" id="1.10.1280.10">
    <property type="entry name" value="Di-copper center containing domain from catechol oxidase"/>
    <property type="match status" value="1"/>
</dbReference>
<reference evidence="5 6" key="1">
    <citation type="submission" date="2019-03" db="EMBL/GenBank/DDBJ databases">
        <authorList>
            <person name="Gaulin E."/>
            <person name="Dumas B."/>
        </authorList>
    </citation>
    <scope>NUCLEOTIDE SEQUENCE [LARGE SCALE GENOMIC DNA]</scope>
    <source>
        <strain evidence="5">CBS 568.67</strain>
    </source>
</reference>
<gene>
    <name evidence="5" type="primary">Aste57867_4901</name>
    <name evidence="4" type="ORF">As57867_004888</name>
    <name evidence="5" type="ORF">ASTE57867_4901</name>
</gene>
<dbReference type="InterPro" id="IPR008922">
    <property type="entry name" value="Di-copper_centre_dom_sf"/>
</dbReference>
<dbReference type="PANTHER" id="PTHR11474:SF126">
    <property type="entry name" value="TYROSINASE-LIKE PROTEIN TYR-1-RELATED"/>
    <property type="match status" value="1"/>
</dbReference>
<dbReference type="Pfam" id="PF00264">
    <property type="entry name" value="Tyrosinase"/>
    <property type="match status" value="1"/>
</dbReference>
<dbReference type="GO" id="GO:0016491">
    <property type="term" value="F:oxidoreductase activity"/>
    <property type="evidence" value="ECO:0007669"/>
    <property type="project" value="InterPro"/>
</dbReference>
<evidence type="ECO:0000313" key="5">
    <source>
        <dbReference type="EMBL" id="VFT81993.1"/>
    </source>
</evidence>
<feature type="domain" description="Tyrosinase copper-binding" evidence="3">
    <location>
        <begin position="7"/>
        <end position="24"/>
    </location>
</feature>
<dbReference type="EMBL" id="CAADRA010001375">
    <property type="protein sequence ID" value="VFT81993.1"/>
    <property type="molecule type" value="Genomic_DNA"/>
</dbReference>
<evidence type="ECO:0000313" key="6">
    <source>
        <dbReference type="Proteomes" id="UP000332933"/>
    </source>
</evidence>
<dbReference type="SUPFAM" id="SSF48056">
    <property type="entry name" value="Di-copper centre-containing domain"/>
    <property type="match status" value="1"/>
</dbReference>
<keyword evidence="2" id="KW-0186">Copper</keyword>
<sequence>MSNMEAHGTCVFILWHRKFLVGFENMLRSMDPVANKCLTLPYFNYVQQNLDYINGKCTNMESCAAQMRDFGGSTAGKWVPQQVSRTAFVNVRCVDTFPANHQRGGCIMRGNWTQTFFPPDLNFNRIKNSLFVGQNVTAVNRAIEESPHNIMHNTLGGIMLNRFLSPTEPMFWSHHSLVDVMNVIYHQCRVKTLNLRGAAKASNPFSFQGCTTPNPNGKVDAMSIPTMKIAINDTYSVDVEDPSQETAKFFAGIPKNYYELTDATQMGNNSYSYELPGLLGDLFTNCEKSGSTINPPTPQTTARHLQESTTLNHIVVPLQDPNAFAFMNWRVTATEQAKSQGLTGAQTEADIEKMLVMVYENCLPGEVVDYSESFKATWGVNHTMKSKKIVDSINAGTDAIRIDNWASINMDYFGCTGDNKADKQPMSV</sequence>